<keyword evidence="1" id="KW-0175">Coiled coil</keyword>
<dbReference type="AlphaFoldDB" id="A0A8S1LP33"/>
<reference evidence="3" key="1">
    <citation type="submission" date="2021-01" db="EMBL/GenBank/DDBJ databases">
        <authorList>
            <consortium name="Genoscope - CEA"/>
            <person name="William W."/>
        </authorList>
    </citation>
    <scope>NUCLEOTIDE SEQUENCE</scope>
</reference>
<dbReference type="GO" id="GO:0031625">
    <property type="term" value="F:ubiquitin protein ligase binding"/>
    <property type="evidence" value="ECO:0007669"/>
    <property type="project" value="InterPro"/>
</dbReference>
<dbReference type="InterPro" id="IPR045093">
    <property type="entry name" value="Cullin"/>
</dbReference>
<feature type="domain" description="Cullin N-terminal" evidence="2">
    <location>
        <begin position="65"/>
        <end position="404"/>
    </location>
</feature>
<keyword evidence="4" id="KW-1185">Reference proteome</keyword>
<feature type="coiled-coil region" evidence="1">
    <location>
        <begin position="6"/>
        <end position="33"/>
    </location>
</feature>
<evidence type="ECO:0000259" key="2">
    <source>
        <dbReference type="Pfam" id="PF00888"/>
    </source>
</evidence>
<dbReference type="Proteomes" id="UP000688137">
    <property type="component" value="Unassembled WGS sequence"/>
</dbReference>
<accession>A0A8S1LP33</accession>
<sequence length="406" mass="48980">MIKTINKKYQQQLMQIKEQCQEASKKLKKAFQEGAAIKIDNKEIMIIYKYISCLQFSNIYQLSNQVHQEVETAQINRHLYQPNYKIVDQQLIEIYINLLKEFINDICYQVDKFKQEKESVLFIVTKTYHDYKAYSYWLYKIFYYLDNNFTSYSWTSLGAISISLFKQEYFDKFNKLILNTIFQFIYETRKYGILLNKQIKQLIELYSIMGSKEVELKYIRESGQYYYISKKQEDAQRFYKEQFQSHLLTETSKYYKNEIDDKLNLTTTEFINWANSIFKLEQDMCLECYQISQQALKNKFKLILVSDQAARLIDSPTGLGYMLKYDQTDELKLLFKFLIQNQECIIYISKYFEQKGQLLNNSFENQEQIEQQKNEAELYFTNILLFMEKAQDIFLNQLEKEPDVQR</sequence>
<evidence type="ECO:0000313" key="4">
    <source>
        <dbReference type="Proteomes" id="UP000688137"/>
    </source>
</evidence>
<dbReference type="InterPro" id="IPR001373">
    <property type="entry name" value="Cullin_N"/>
</dbReference>
<dbReference type="OMA" id="CINEFVA"/>
<proteinExistence type="predicted"/>
<protein>
    <recommendedName>
        <fullName evidence="2">Cullin N-terminal domain-containing protein</fullName>
    </recommendedName>
</protein>
<dbReference type="GO" id="GO:0006511">
    <property type="term" value="P:ubiquitin-dependent protein catabolic process"/>
    <property type="evidence" value="ECO:0007669"/>
    <property type="project" value="InterPro"/>
</dbReference>
<dbReference type="PANTHER" id="PTHR11932">
    <property type="entry name" value="CULLIN"/>
    <property type="match status" value="1"/>
</dbReference>
<comment type="caution">
    <text evidence="3">The sequence shown here is derived from an EMBL/GenBank/DDBJ whole genome shotgun (WGS) entry which is preliminary data.</text>
</comment>
<dbReference type="Pfam" id="PF00888">
    <property type="entry name" value="Cullin"/>
    <property type="match status" value="1"/>
</dbReference>
<evidence type="ECO:0000256" key="1">
    <source>
        <dbReference type="SAM" id="Coils"/>
    </source>
</evidence>
<gene>
    <name evidence="3" type="ORF">PPRIM_AZ9-3.1.T0410330</name>
</gene>
<organism evidence="3 4">
    <name type="scientific">Paramecium primaurelia</name>
    <dbReference type="NCBI Taxonomy" id="5886"/>
    <lineage>
        <taxon>Eukaryota</taxon>
        <taxon>Sar</taxon>
        <taxon>Alveolata</taxon>
        <taxon>Ciliophora</taxon>
        <taxon>Intramacronucleata</taxon>
        <taxon>Oligohymenophorea</taxon>
        <taxon>Peniculida</taxon>
        <taxon>Parameciidae</taxon>
        <taxon>Paramecium</taxon>
    </lineage>
</organism>
<evidence type="ECO:0000313" key="3">
    <source>
        <dbReference type="EMBL" id="CAD8068112.1"/>
    </source>
</evidence>
<name>A0A8S1LP33_PARPR</name>
<dbReference type="EMBL" id="CAJJDM010000040">
    <property type="protein sequence ID" value="CAD8068112.1"/>
    <property type="molecule type" value="Genomic_DNA"/>
</dbReference>